<organism evidence="3 4">
    <name type="scientific">Micromonospora humi</name>
    <dbReference type="NCBI Taxonomy" id="745366"/>
    <lineage>
        <taxon>Bacteria</taxon>
        <taxon>Bacillati</taxon>
        <taxon>Actinomycetota</taxon>
        <taxon>Actinomycetes</taxon>
        <taxon>Micromonosporales</taxon>
        <taxon>Micromonosporaceae</taxon>
        <taxon>Micromonospora</taxon>
    </lineage>
</organism>
<feature type="transmembrane region" description="Helical" evidence="1">
    <location>
        <begin position="121"/>
        <end position="139"/>
    </location>
</feature>
<dbReference type="AlphaFoldDB" id="A0A1C5J2Z0"/>
<dbReference type="InterPro" id="IPR021309">
    <property type="entry name" value="YgaP-like_TM"/>
</dbReference>
<dbReference type="RefSeq" id="WP_091064950.1">
    <property type="nucleotide sequence ID" value="NZ_FMDM01000008.1"/>
</dbReference>
<feature type="transmembrane region" description="Helical" evidence="1">
    <location>
        <begin position="145"/>
        <end position="168"/>
    </location>
</feature>
<evidence type="ECO:0000256" key="1">
    <source>
        <dbReference type="SAM" id="Phobius"/>
    </source>
</evidence>
<dbReference type="Gene3D" id="3.40.250.10">
    <property type="entry name" value="Rhodanese-like domain"/>
    <property type="match status" value="1"/>
</dbReference>
<reference evidence="4" key="1">
    <citation type="submission" date="2016-06" db="EMBL/GenBank/DDBJ databases">
        <authorList>
            <person name="Varghese N."/>
            <person name="Submissions Spin"/>
        </authorList>
    </citation>
    <scope>NUCLEOTIDE SEQUENCE [LARGE SCALE GENOMIC DNA]</scope>
    <source>
        <strain evidence="4">DSM 45647</strain>
    </source>
</reference>
<dbReference type="STRING" id="745366.GA0070213_108158"/>
<keyword evidence="3" id="KW-0808">Transferase</keyword>
<dbReference type="SUPFAM" id="SSF52821">
    <property type="entry name" value="Rhodanese/Cell cycle control phosphatase"/>
    <property type="match status" value="1"/>
</dbReference>
<keyword evidence="1" id="KW-1133">Transmembrane helix</keyword>
<dbReference type="PROSITE" id="PS50206">
    <property type="entry name" value="RHODANESE_3"/>
    <property type="match status" value="1"/>
</dbReference>
<dbReference type="Pfam" id="PF00581">
    <property type="entry name" value="Rhodanese"/>
    <property type="match status" value="1"/>
</dbReference>
<dbReference type="Gene3D" id="6.10.140.1340">
    <property type="match status" value="1"/>
</dbReference>
<dbReference type="PANTHER" id="PTHR45431:SF3">
    <property type="entry name" value="RHODANESE-LIKE DOMAIN-CONTAINING PROTEIN 15, CHLOROPLASTIC"/>
    <property type="match status" value="1"/>
</dbReference>
<dbReference type="GO" id="GO:0016740">
    <property type="term" value="F:transferase activity"/>
    <property type="evidence" value="ECO:0007669"/>
    <property type="project" value="UniProtKB-KW"/>
</dbReference>
<keyword evidence="1" id="KW-0472">Membrane</keyword>
<keyword evidence="4" id="KW-1185">Reference proteome</keyword>
<dbReference type="InterPro" id="IPR052367">
    <property type="entry name" value="Thiosulfate_ST/Rhodanese-like"/>
</dbReference>
<proteinExistence type="predicted"/>
<keyword evidence="1" id="KW-0812">Transmembrane</keyword>
<gene>
    <name evidence="3" type="ORF">GA0070213_108158</name>
</gene>
<evidence type="ECO:0000259" key="2">
    <source>
        <dbReference type="PROSITE" id="PS50206"/>
    </source>
</evidence>
<dbReference type="InterPro" id="IPR001763">
    <property type="entry name" value="Rhodanese-like_dom"/>
</dbReference>
<dbReference type="Proteomes" id="UP000199360">
    <property type="component" value="Unassembled WGS sequence"/>
</dbReference>
<evidence type="ECO:0000313" key="4">
    <source>
        <dbReference type="Proteomes" id="UP000199360"/>
    </source>
</evidence>
<dbReference type="Pfam" id="PF11127">
    <property type="entry name" value="YgaP-like_TM"/>
    <property type="match status" value="1"/>
</dbReference>
<name>A0A1C5J2Z0_9ACTN</name>
<evidence type="ECO:0000313" key="3">
    <source>
        <dbReference type="EMBL" id="SCG64885.1"/>
    </source>
</evidence>
<accession>A0A1C5J2Z0</accession>
<protein>
    <submittedName>
        <fullName evidence="3">Rhodanese-related sulfurtransferase</fullName>
    </submittedName>
</protein>
<dbReference type="OrthoDB" id="9800872at2"/>
<dbReference type="InterPro" id="IPR036873">
    <property type="entry name" value="Rhodanese-like_dom_sf"/>
</dbReference>
<feature type="domain" description="Rhodanese" evidence="2">
    <location>
        <begin position="20"/>
        <end position="110"/>
    </location>
</feature>
<dbReference type="CDD" id="cd00158">
    <property type="entry name" value="RHOD"/>
    <property type="match status" value="1"/>
</dbReference>
<dbReference type="PANTHER" id="PTHR45431">
    <property type="entry name" value="RHODANESE-LIKE DOMAIN-CONTAINING PROTEIN 15, CHLOROPLASTIC"/>
    <property type="match status" value="1"/>
</dbReference>
<dbReference type="EMBL" id="FMDM01000008">
    <property type="protein sequence ID" value="SCG64885.1"/>
    <property type="molecule type" value="Genomic_DNA"/>
</dbReference>
<dbReference type="SMART" id="SM00450">
    <property type="entry name" value="RHOD"/>
    <property type="match status" value="1"/>
</dbReference>
<sequence>MTTTSPSTVDAATLRELIAAGRAPRMLDVRTPGEFEAAHVAGAYNVPLDLLREHREELRHHLDEDVVLICRSGARASQAEQALAAVGLPNLKVLDGGMLAWQATNAPVNRGRPRWDLERQVRLVAGSIVLAAVVGSAWVPGLKWVAGAIGAGLTVAAVSNTCAMGMLLSRLPYNRGASCDLDTVVGQLRDAGRRA</sequence>